<organism evidence="1 2">
    <name type="scientific">Coemansia nantahalensis</name>
    <dbReference type="NCBI Taxonomy" id="2789366"/>
    <lineage>
        <taxon>Eukaryota</taxon>
        <taxon>Fungi</taxon>
        <taxon>Fungi incertae sedis</taxon>
        <taxon>Zoopagomycota</taxon>
        <taxon>Kickxellomycotina</taxon>
        <taxon>Kickxellomycetes</taxon>
        <taxon>Kickxellales</taxon>
        <taxon>Kickxellaceae</taxon>
        <taxon>Coemansia</taxon>
    </lineage>
</organism>
<evidence type="ECO:0000313" key="2">
    <source>
        <dbReference type="Proteomes" id="UP001140234"/>
    </source>
</evidence>
<accession>A0ACC1JIP8</accession>
<reference evidence="1" key="1">
    <citation type="submission" date="2022-07" db="EMBL/GenBank/DDBJ databases">
        <title>Phylogenomic reconstructions and comparative analyses of Kickxellomycotina fungi.</title>
        <authorList>
            <person name="Reynolds N.K."/>
            <person name="Stajich J.E."/>
            <person name="Barry K."/>
            <person name="Grigoriev I.V."/>
            <person name="Crous P."/>
            <person name="Smith M.E."/>
        </authorList>
    </citation>
    <scope>NUCLEOTIDE SEQUENCE</scope>
    <source>
        <strain evidence="1">CBS 109366</strain>
    </source>
</reference>
<protein>
    <submittedName>
        <fullName evidence="1">Uncharacterized protein</fullName>
    </submittedName>
</protein>
<dbReference type="Proteomes" id="UP001140234">
    <property type="component" value="Unassembled WGS sequence"/>
</dbReference>
<feature type="non-terminal residue" evidence="1">
    <location>
        <position position="300"/>
    </location>
</feature>
<gene>
    <name evidence="1" type="ORF">IWQ57_006906</name>
</gene>
<proteinExistence type="predicted"/>
<sequence length="300" mass="31288">MPPASSANNTVNSRSTGCGTTRSGSVLGQQQQPRPQTQESMRHMQRPASMHGMGPGVAIPGHPQQQQQYPQQHQQQPPVISGSPSWNGRPGSSMQGPASFDGTYRRASNNDMYAMANGHPQPQPQPQPQYVQRTNSQAGMYAPDPRAPSSMGGYRTSATASPMLVPAQQQQQPVQGHMGDMGGGYVVQGVAHMGSPLLRTGTYNGPAHTGNFGTLTGTAHMQQPFAGGGSSPHHPQQQQPQPQQHGGSAPSSPYIQAMGAARPGSAAGMHQRSPSAMQGHPMAAGRPVSAMQGGGPGPYA</sequence>
<evidence type="ECO:0000313" key="1">
    <source>
        <dbReference type="EMBL" id="KAJ2758155.1"/>
    </source>
</evidence>
<dbReference type="EMBL" id="JANBUJ010004201">
    <property type="protein sequence ID" value="KAJ2758155.1"/>
    <property type="molecule type" value="Genomic_DNA"/>
</dbReference>
<keyword evidence="2" id="KW-1185">Reference proteome</keyword>
<comment type="caution">
    <text evidence="1">The sequence shown here is derived from an EMBL/GenBank/DDBJ whole genome shotgun (WGS) entry which is preliminary data.</text>
</comment>
<name>A0ACC1JIP8_9FUNG</name>